<proteinExistence type="predicted"/>
<accession>A0AAW4PY89</accession>
<protein>
    <submittedName>
        <fullName evidence="2">Uncharacterized protein</fullName>
    </submittedName>
</protein>
<organism evidence="2 3">
    <name type="scientific">Haloarcula rubra</name>
    <dbReference type="NCBI Taxonomy" id="2487747"/>
    <lineage>
        <taxon>Archaea</taxon>
        <taxon>Methanobacteriati</taxon>
        <taxon>Methanobacteriota</taxon>
        <taxon>Stenosarchaea group</taxon>
        <taxon>Halobacteria</taxon>
        <taxon>Halobacteriales</taxon>
        <taxon>Haloarculaceae</taxon>
        <taxon>Haloarcula</taxon>
    </lineage>
</organism>
<feature type="compositionally biased region" description="Basic and acidic residues" evidence="1">
    <location>
        <begin position="148"/>
        <end position="159"/>
    </location>
</feature>
<feature type="region of interest" description="Disordered" evidence="1">
    <location>
        <begin position="125"/>
        <end position="159"/>
    </location>
</feature>
<name>A0AAW4PY89_9EURY</name>
<reference evidence="2 3" key="1">
    <citation type="submission" date="2021-06" db="EMBL/GenBank/DDBJ databases">
        <title>Halomicroarcula sp. a new haloarchaeum isolated from saline soil.</title>
        <authorList>
            <person name="Duran-Viseras A."/>
            <person name="Sanchez-Porro C."/>
            <person name="Ventosa A."/>
        </authorList>
    </citation>
    <scope>NUCLEOTIDE SEQUENCE [LARGE SCALE GENOMIC DNA]</scope>
    <source>
        <strain evidence="2 3">F13</strain>
    </source>
</reference>
<evidence type="ECO:0000313" key="2">
    <source>
        <dbReference type="EMBL" id="MBX0325576.1"/>
    </source>
</evidence>
<dbReference type="RefSeq" id="WP_220620441.1">
    <property type="nucleotide sequence ID" value="NZ_RKLR01000016.1"/>
</dbReference>
<sequence>MYEIESVYEKIGIDRPERLDSGMAVWTLVERIDTADIVYCANPATDDSRDLRIQSDGYPEKIDDRPIYSDSGGLNQEISEIPIRVIIKENYGGHLEGWIRTWTTNPKELRENSLFQDHVREEGIEWDGTQQAISPEKIKQRSSVFSEDDVRGSKNDLIK</sequence>
<dbReference type="EMBL" id="RKLR01000016">
    <property type="protein sequence ID" value="MBX0325576.1"/>
    <property type="molecule type" value="Genomic_DNA"/>
</dbReference>
<dbReference type="AlphaFoldDB" id="A0AAW4PY89"/>
<evidence type="ECO:0000313" key="3">
    <source>
        <dbReference type="Proteomes" id="UP001430377"/>
    </source>
</evidence>
<keyword evidence="3" id="KW-1185">Reference proteome</keyword>
<gene>
    <name evidence="2" type="ORF">EGH21_21360</name>
</gene>
<dbReference type="Proteomes" id="UP001430377">
    <property type="component" value="Unassembled WGS sequence"/>
</dbReference>
<evidence type="ECO:0000256" key="1">
    <source>
        <dbReference type="SAM" id="MobiDB-lite"/>
    </source>
</evidence>
<comment type="caution">
    <text evidence="2">The sequence shown here is derived from an EMBL/GenBank/DDBJ whole genome shotgun (WGS) entry which is preliminary data.</text>
</comment>